<proteinExistence type="predicted"/>
<protein>
    <submittedName>
        <fullName evidence="4">WYL domain-containing protein</fullName>
    </submittedName>
</protein>
<accession>A0A6I4R6H0</accession>
<dbReference type="InterPro" id="IPR051534">
    <property type="entry name" value="CBASS_pafABC_assoc_protein"/>
</dbReference>
<keyword evidence="5" id="KW-1185">Reference proteome</keyword>
<dbReference type="AlphaFoldDB" id="A0A6I4R6H0"/>
<dbReference type="InterPro" id="IPR057727">
    <property type="entry name" value="WCX_dom"/>
</dbReference>
<sequence>MNDVERLFDIFFRLQAGEYLSKKQLAFDYHVSEKTAQRDFSLLTYILECHSNQGISLAYHQATHQRYLQKANRFGKPDILVLIKILLESRSLNRNETQKLVESLLNLLDKEGQKEVRQIVNSEWLNYSGPYCQVDKIETIWLLSTAIREQKVLTIRYRLPEATKVKNYDVLPISIFFDLFYFYVVVYHSKYEEYITLRVDRIQQLSYSSVKVPKLEYSNRYRDGDVRSFKVDASEGEMIRMRLEFSSYLDVVFDQFPKAKLIQKEGNRAIFEIECQWTWGLEKWLRGQGAHLKILAPQKLRDSFACELEKMRSYYQ</sequence>
<feature type="domain" description="WCX" evidence="2">
    <location>
        <begin position="260"/>
        <end position="311"/>
    </location>
</feature>
<evidence type="ECO:0000313" key="5">
    <source>
        <dbReference type="Proteomes" id="UP000435060"/>
    </source>
</evidence>
<dbReference type="Proteomes" id="UP000435060">
    <property type="component" value="Unassembled WGS sequence"/>
</dbReference>
<dbReference type="PANTHER" id="PTHR34580">
    <property type="match status" value="1"/>
</dbReference>
<evidence type="ECO:0000259" key="2">
    <source>
        <dbReference type="Pfam" id="PF25583"/>
    </source>
</evidence>
<dbReference type="EMBL" id="WLCG01000001">
    <property type="protein sequence ID" value="MTB63636.1"/>
    <property type="molecule type" value="Genomic_DNA"/>
</dbReference>
<dbReference type="Pfam" id="PF25583">
    <property type="entry name" value="WCX"/>
    <property type="match status" value="1"/>
</dbReference>
<evidence type="ECO:0000259" key="1">
    <source>
        <dbReference type="Pfam" id="PF13280"/>
    </source>
</evidence>
<evidence type="ECO:0000313" key="4">
    <source>
        <dbReference type="EMBL" id="MWV55386.1"/>
    </source>
</evidence>
<dbReference type="PANTHER" id="PTHR34580:SF1">
    <property type="entry name" value="PROTEIN PAFC"/>
    <property type="match status" value="1"/>
</dbReference>
<name>A0A6I4R6H0_9STRE</name>
<evidence type="ECO:0000313" key="6">
    <source>
        <dbReference type="Proteomes" id="UP000435423"/>
    </source>
</evidence>
<dbReference type="PROSITE" id="PS52050">
    <property type="entry name" value="WYL"/>
    <property type="match status" value="1"/>
</dbReference>
<gene>
    <name evidence="3" type="ORF">GGG87_01250</name>
    <name evidence="4" type="ORF">GGH11_00035</name>
</gene>
<evidence type="ECO:0000313" key="3">
    <source>
        <dbReference type="EMBL" id="MTB63636.1"/>
    </source>
</evidence>
<dbReference type="EMBL" id="WUBJ01000001">
    <property type="protein sequence ID" value="MWV55386.1"/>
    <property type="molecule type" value="Genomic_DNA"/>
</dbReference>
<dbReference type="Proteomes" id="UP000435423">
    <property type="component" value="Unassembled WGS sequence"/>
</dbReference>
<dbReference type="Pfam" id="PF13280">
    <property type="entry name" value="WYL"/>
    <property type="match status" value="1"/>
</dbReference>
<dbReference type="InterPro" id="IPR026881">
    <property type="entry name" value="WYL_dom"/>
</dbReference>
<feature type="domain" description="WYL" evidence="1">
    <location>
        <begin position="142"/>
        <end position="205"/>
    </location>
</feature>
<reference evidence="4 6" key="1">
    <citation type="submission" date="2019-10" db="EMBL/GenBank/DDBJ databases">
        <title>Streptococcis sp, isolated from the respiratory tract of Marmot.</title>
        <authorList>
            <person name="Zhang G."/>
        </authorList>
    </citation>
    <scope>NUCLEOTIDE SEQUENCE [LARGE SCALE GENOMIC DNA]</scope>
    <source>
        <strain evidence="6">zg-70</strain>
        <strain evidence="4">Zg-70</strain>
    </source>
</reference>
<comment type="caution">
    <text evidence="4">The sequence shown here is derived from an EMBL/GenBank/DDBJ whole genome shotgun (WGS) entry which is preliminary data.</text>
</comment>
<reference evidence="3 5" key="2">
    <citation type="submission" date="2019-11" db="EMBL/GenBank/DDBJ databases">
        <title>Streptococcis sp. isolated from the respiratory tract of Marmot.</title>
        <authorList>
            <person name="Zhang G."/>
        </authorList>
    </citation>
    <scope>NUCLEOTIDE SEQUENCE [LARGE SCALE GENOMIC DNA]</scope>
    <source>
        <strain evidence="5">zg-86</strain>
        <strain evidence="3">Zg-86</strain>
    </source>
</reference>
<dbReference type="RefSeq" id="WP_154607457.1">
    <property type="nucleotide sequence ID" value="NZ_CP072115.1"/>
</dbReference>
<organism evidence="4 6">
    <name type="scientific">Streptococcus zhangguiae</name>
    <dbReference type="NCBI Taxonomy" id="2664091"/>
    <lineage>
        <taxon>Bacteria</taxon>
        <taxon>Bacillati</taxon>
        <taxon>Bacillota</taxon>
        <taxon>Bacilli</taxon>
        <taxon>Lactobacillales</taxon>
        <taxon>Streptococcaceae</taxon>
        <taxon>Streptococcus</taxon>
    </lineage>
</organism>